<evidence type="ECO:0000256" key="5">
    <source>
        <dbReference type="ARBA" id="ARBA00023002"/>
    </source>
</evidence>
<evidence type="ECO:0000256" key="7">
    <source>
        <dbReference type="ARBA" id="ARBA00048508"/>
    </source>
</evidence>
<evidence type="ECO:0000256" key="1">
    <source>
        <dbReference type="ARBA" id="ARBA00002607"/>
    </source>
</evidence>
<dbReference type="PANTHER" id="PTHR42760:SF133">
    <property type="entry name" value="3-OXOACYL-[ACYL-CARRIER-PROTEIN] REDUCTASE"/>
    <property type="match status" value="1"/>
</dbReference>
<keyword evidence="4" id="KW-0521">NADP</keyword>
<evidence type="ECO:0000256" key="3">
    <source>
        <dbReference type="ARBA" id="ARBA00017650"/>
    </source>
</evidence>
<dbReference type="PRINTS" id="PR00080">
    <property type="entry name" value="SDRFAMILY"/>
</dbReference>
<keyword evidence="10" id="KW-1185">Reference proteome</keyword>
<dbReference type="Gene3D" id="3.40.50.720">
    <property type="entry name" value="NAD(P)-binding Rossmann-like Domain"/>
    <property type="match status" value="1"/>
</dbReference>
<dbReference type="SUPFAM" id="SSF51735">
    <property type="entry name" value="NAD(P)-binding Rossmann-fold domains"/>
    <property type="match status" value="1"/>
</dbReference>
<dbReference type="NCBIfam" id="NF009466">
    <property type="entry name" value="PRK12826.1-2"/>
    <property type="match status" value="1"/>
</dbReference>
<dbReference type="PROSITE" id="PS00061">
    <property type="entry name" value="ADH_SHORT"/>
    <property type="match status" value="1"/>
</dbReference>
<comment type="similarity">
    <text evidence="2">Belongs to the short-chain dehydrogenases/reductases (SDR) family.</text>
</comment>
<dbReference type="STRING" id="1178516.AWR27_14385"/>
<evidence type="ECO:0000313" key="9">
    <source>
        <dbReference type="EMBL" id="AQG80406.1"/>
    </source>
</evidence>
<dbReference type="SMART" id="SM00822">
    <property type="entry name" value="PKS_KR"/>
    <property type="match status" value="1"/>
</dbReference>
<organism evidence="9 10">
    <name type="scientific">Spirosoma montaniterrae</name>
    <dbReference type="NCBI Taxonomy" id="1178516"/>
    <lineage>
        <taxon>Bacteria</taxon>
        <taxon>Pseudomonadati</taxon>
        <taxon>Bacteroidota</taxon>
        <taxon>Cytophagia</taxon>
        <taxon>Cytophagales</taxon>
        <taxon>Cytophagaceae</taxon>
        <taxon>Spirosoma</taxon>
    </lineage>
</organism>
<comment type="catalytic activity">
    <reaction evidence="7">
        <text>a (3R)-hydroxyacyl-[ACP] + NADP(+) = a 3-oxoacyl-[ACP] + NADPH + H(+)</text>
        <dbReference type="Rhea" id="RHEA:17397"/>
        <dbReference type="Rhea" id="RHEA-COMP:9916"/>
        <dbReference type="Rhea" id="RHEA-COMP:9945"/>
        <dbReference type="ChEBI" id="CHEBI:15378"/>
        <dbReference type="ChEBI" id="CHEBI:57783"/>
        <dbReference type="ChEBI" id="CHEBI:58349"/>
        <dbReference type="ChEBI" id="CHEBI:78776"/>
        <dbReference type="ChEBI" id="CHEBI:78827"/>
        <dbReference type="EC" id="1.1.1.100"/>
    </reaction>
</comment>
<dbReference type="RefSeq" id="WP_077131832.1">
    <property type="nucleotide sequence ID" value="NZ_CP014263.1"/>
</dbReference>
<dbReference type="EMBL" id="CP014263">
    <property type="protein sequence ID" value="AQG80406.1"/>
    <property type="molecule type" value="Genomic_DNA"/>
</dbReference>
<evidence type="ECO:0000313" key="10">
    <source>
        <dbReference type="Proteomes" id="UP000187941"/>
    </source>
</evidence>
<evidence type="ECO:0000256" key="2">
    <source>
        <dbReference type="ARBA" id="ARBA00006484"/>
    </source>
</evidence>
<accession>A0A1P9WYE7</accession>
<name>A0A1P9WYE7_9BACT</name>
<protein>
    <recommendedName>
        <fullName evidence="3">3-oxoacyl-[acyl-carrier-protein] reductase FabG</fullName>
    </recommendedName>
    <alternativeName>
        <fullName evidence="6">Beta-ketoacyl-ACP reductase</fullName>
    </alternativeName>
</protein>
<proteinExistence type="inferred from homology"/>
<sequence length="245" mass="26216">MRLQDKVAIITGAARGIGQGAADVFCREGATVVIWDVLPEGEATAQTLRDAGYRCDFMHVSTTDVPAIEAAAREVFDRYGRIDVLINNAGITRDKTLLKMSFDEWQQVIDVNLSGVFNCTKVIAPYMVEQQYGRIICTSSINGVHGAFGQTNYAAAKAGIIGMVRSWAKELGPKGITANAVAPGFIQTAMTDAMPEAVRNAAVATVPVRRIGKPEDIAYAYLYLASDEASFVNGHVLAVNGGQAI</sequence>
<dbReference type="AlphaFoldDB" id="A0A1P9WYE7"/>
<dbReference type="KEGG" id="smon:AWR27_14385"/>
<gene>
    <name evidence="9" type="ORF">AWR27_14385</name>
</gene>
<dbReference type="InterPro" id="IPR036291">
    <property type="entry name" value="NAD(P)-bd_dom_sf"/>
</dbReference>
<evidence type="ECO:0000256" key="6">
    <source>
        <dbReference type="ARBA" id="ARBA00029899"/>
    </source>
</evidence>
<dbReference type="Proteomes" id="UP000187941">
    <property type="component" value="Chromosome"/>
</dbReference>
<dbReference type="OrthoDB" id="9788235at2"/>
<dbReference type="FunFam" id="3.40.50.720:FF:000115">
    <property type="entry name" value="3-oxoacyl-[acyl-carrier-protein] reductase FabG"/>
    <property type="match status" value="1"/>
</dbReference>
<dbReference type="PANTHER" id="PTHR42760">
    <property type="entry name" value="SHORT-CHAIN DEHYDROGENASES/REDUCTASES FAMILY MEMBER"/>
    <property type="match status" value="1"/>
</dbReference>
<reference evidence="9 10" key="1">
    <citation type="submission" date="2016-01" db="EMBL/GenBank/DDBJ databases">
        <authorList>
            <person name="Oliw E.H."/>
        </authorList>
    </citation>
    <scope>NUCLEOTIDE SEQUENCE [LARGE SCALE GENOMIC DNA]</scope>
    <source>
        <strain evidence="9 10">DY10</strain>
    </source>
</reference>
<dbReference type="InterPro" id="IPR002347">
    <property type="entry name" value="SDR_fam"/>
</dbReference>
<evidence type="ECO:0000256" key="4">
    <source>
        <dbReference type="ARBA" id="ARBA00022857"/>
    </source>
</evidence>
<keyword evidence="5" id="KW-0560">Oxidoreductase</keyword>
<comment type="function">
    <text evidence="1">Catalyzes the NADPH-dependent reduction of beta-ketoacyl-ACP substrates to beta-hydroxyacyl-ACP products, the first reductive step in the elongation cycle of fatty acid biosynthesis.</text>
</comment>
<dbReference type="InterPro" id="IPR057326">
    <property type="entry name" value="KR_dom"/>
</dbReference>
<dbReference type="Pfam" id="PF13561">
    <property type="entry name" value="adh_short_C2"/>
    <property type="match status" value="1"/>
</dbReference>
<feature type="domain" description="Ketoreductase" evidence="8">
    <location>
        <begin position="6"/>
        <end position="184"/>
    </location>
</feature>
<dbReference type="NCBIfam" id="NF004198">
    <property type="entry name" value="PRK05653.1-3"/>
    <property type="match status" value="1"/>
</dbReference>
<dbReference type="PRINTS" id="PR00081">
    <property type="entry name" value="GDHRDH"/>
</dbReference>
<dbReference type="InterPro" id="IPR020904">
    <property type="entry name" value="Sc_DH/Rdtase_CS"/>
</dbReference>
<dbReference type="GO" id="GO:0004316">
    <property type="term" value="F:3-oxoacyl-[acyl-carrier-protein] reductase (NADPH) activity"/>
    <property type="evidence" value="ECO:0007669"/>
    <property type="project" value="UniProtKB-EC"/>
</dbReference>
<evidence type="ECO:0000259" key="8">
    <source>
        <dbReference type="SMART" id="SM00822"/>
    </source>
</evidence>
<dbReference type="NCBIfam" id="NF005559">
    <property type="entry name" value="PRK07231.1"/>
    <property type="match status" value="1"/>
</dbReference>